<comment type="caution">
    <text evidence="1">The sequence shown here is derived from an EMBL/GenBank/DDBJ whole genome shotgun (WGS) entry which is preliminary data.</text>
</comment>
<dbReference type="SUPFAM" id="SSF52540">
    <property type="entry name" value="P-loop containing nucleoside triphosphate hydrolases"/>
    <property type="match status" value="1"/>
</dbReference>
<dbReference type="OrthoDB" id="626167at2759"/>
<dbReference type="InterPro" id="IPR027417">
    <property type="entry name" value="P-loop_NTPase"/>
</dbReference>
<name>A0A8H4RYX9_9HELO</name>
<proteinExistence type="predicted"/>
<dbReference type="EMBL" id="JAAMPI010000002">
    <property type="protein sequence ID" value="KAF4638026.1"/>
    <property type="molecule type" value="Genomic_DNA"/>
</dbReference>
<dbReference type="Proteomes" id="UP000566819">
    <property type="component" value="Unassembled WGS sequence"/>
</dbReference>
<sequence length="165" mass="18961">MKLLANLDPRLLYAYYIANPTARSSFANLLAAMSLPTQYFLPNYGERKDQVFKRLEEEIHKLYKGIDFEQFAVGLSLASFREATQFVAREKELSKIHELLHGHSNRTCVVLYGLGGIGKTQLTIETFINSGKLKDIIVRCSDYRHRQRTINTMVPMLRINVSCFL</sequence>
<evidence type="ECO:0000313" key="1">
    <source>
        <dbReference type="EMBL" id="KAF4638026.1"/>
    </source>
</evidence>
<gene>
    <name evidence="1" type="ORF">G7Y89_g43</name>
</gene>
<reference evidence="1 2" key="1">
    <citation type="submission" date="2020-03" db="EMBL/GenBank/DDBJ databases">
        <title>Draft Genome Sequence of Cudoniella acicularis.</title>
        <authorList>
            <person name="Buettner E."/>
            <person name="Kellner H."/>
        </authorList>
    </citation>
    <scope>NUCLEOTIDE SEQUENCE [LARGE SCALE GENOMIC DNA]</scope>
    <source>
        <strain evidence="1 2">DSM 108380</strain>
    </source>
</reference>
<organism evidence="1 2">
    <name type="scientific">Cudoniella acicularis</name>
    <dbReference type="NCBI Taxonomy" id="354080"/>
    <lineage>
        <taxon>Eukaryota</taxon>
        <taxon>Fungi</taxon>
        <taxon>Dikarya</taxon>
        <taxon>Ascomycota</taxon>
        <taxon>Pezizomycotina</taxon>
        <taxon>Leotiomycetes</taxon>
        <taxon>Helotiales</taxon>
        <taxon>Tricladiaceae</taxon>
        <taxon>Cudoniella</taxon>
    </lineage>
</organism>
<dbReference type="AlphaFoldDB" id="A0A8H4RYX9"/>
<accession>A0A8H4RYX9</accession>
<evidence type="ECO:0000313" key="2">
    <source>
        <dbReference type="Proteomes" id="UP000566819"/>
    </source>
</evidence>
<keyword evidence="2" id="KW-1185">Reference proteome</keyword>
<protein>
    <submittedName>
        <fullName evidence="1">Uncharacterized protein</fullName>
    </submittedName>
</protein>
<dbReference type="Gene3D" id="3.40.50.300">
    <property type="entry name" value="P-loop containing nucleotide triphosphate hydrolases"/>
    <property type="match status" value="1"/>
</dbReference>